<dbReference type="Gene3D" id="2.170.270.10">
    <property type="entry name" value="SET domain"/>
    <property type="match status" value="1"/>
</dbReference>
<dbReference type="InterPro" id="IPR053185">
    <property type="entry name" value="SET_domain_protein"/>
</dbReference>
<keyword evidence="3" id="KW-1185">Reference proteome</keyword>
<dbReference type="RefSeq" id="XP_045950785.1">
    <property type="nucleotide sequence ID" value="XM_046098977.1"/>
</dbReference>
<gene>
    <name evidence="2" type="ORF">BKA67DRAFT_528722</name>
</gene>
<reference evidence="2" key="1">
    <citation type="journal article" date="2021" name="Nat. Commun.">
        <title>Genetic determinants of endophytism in the Arabidopsis root mycobiome.</title>
        <authorList>
            <person name="Mesny F."/>
            <person name="Miyauchi S."/>
            <person name="Thiergart T."/>
            <person name="Pickel B."/>
            <person name="Atanasova L."/>
            <person name="Karlsson M."/>
            <person name="Huettel B."/>
            <person name="Barry K.W."/>
            <person name="Haridas S."/>
            <person name="Chen C."/>
            <person name="Bauer D."/>
            <person name="Andreopoulos W."/>
            <person name="Pangilinan J."/>
            <person name="LaButti K."/>
            <person name="Riley R."/>
            <person name="Lipzen A."/>
            <person name="Clum A."/>
            <person name="Drula E."/>
            <person name="Henrissat B."/>
            <person name="Kohler A."/>
            <person name="Grigoriev I.V."/>
            <person name="Martin F.M."/>
            <person name="Hacquard S."/>
        </authorList>
    </citation>
    <scope>NUCLEOTIDE SEQUENCE</scope>
    <source>
        <strain evidence="2">MPI-SDFR-AT-0073</strain>
    </source>
</reference>
<dbReference type="PROSITE" id="PS50280">
    <property type="entry name" value="SET"/>
    <property type="match status" value="1"/>
</dbReference>
<dbReference type="InterPro" id="IPR046341">
    <property type="entry name" value="SET_dom_sf"/>
</dbReference>
<sequence length="421" mass="47626">MVPRLSRGTEDCLKWNNFIDLVKQFYDADEQVEIGTHAIKFKAGEHPSLPVEGHKFLRFSSKVSGRIARETGVEAFIQKVTIMAKASFGARIQFWDESDDQLGFYDWTSVHASIKSYMQVRNAFAPPLFSSSDLSGYFQARVPAVRWYHKCPMRQRYRLVRGGLVAKVNIPKGMRILCEKPLLIVASMPPHLVHDTVARKLKTLSKNEQRQLLSLHNNFPGQYAFDGIVRTNALPCGPNSRVGGVYPKICLINHSCIPNAHNNWNEEAQHETIHAVRDISVGEEIMISYDMSLPSDARWVKLKASFGFQCPCHDLFQVLKKEYGDAATALLARLYYDAFQITAAHGDQARASAFAEKTYMARVECEGEDSPLTQKVKDFMQNPTKHITFGAYSNEWKSAKTGGPKKLDAASFEKWLWKLSN</sequence>
<dbReference type="SUPFAM" id="SSF82199">
    <property type="entry name" value="SET domain"/>
    <property type="match status" value="1"/>
</dbReference>
<dbReference type="AlphaFoldDB" id="A0A9P8UAI0"/>
<protein>
    <recommendedName>
        <fullName evidence="1">SET domain-containing protein</fullName>
    </recommendedName>
</protein>
<dbReference type="PANTHER" id="PTHR47332:SF4">
    <property type="entry name" value="SET DOMAIN-CONTAINING PROTEIN 5"/>
    <property type="match status" value="1"/>
</dbReference>
<dbReference type="OrthoDB" id="265717at2759"/>
<accession>A0A9P8UAI0</accession>
<dbReference type="PANTHER" id="PTHR47332">
    <property type="entry name" value="SET DOMAIN-CONTAINING PROTEIN 5"/>
    <property type="match status" value="1"/>
</dbReference>
<dbReference type="Pfam" id="PF00856">
    <property type="entry name" value="SET"/>
    <property type="match status" value="1"/>
</dbReference>
<dbReference type="SMART" id="SM00317">
    <property type="entry name" value="SET"/>
    <property type="match status" value="1"/>
</dbReference>
<feature type="domain" description="SET" evidence="1">
    <location>
        <begin position="151"/>
        <end position="290"/>
    </location>
</feature>
<dbReference type="InterPro" id="IPR001214">
    <property type="entry name" value="SET_dom"/>
</dbReference>
<name>A0A9P8UAI0_9PEZI</name>
<dbReference type="EMBL" id="JAGPXC010000015">
    <property type="protein sequence ID" value="KAH6638513.1"/>
    <property type="molecule type" value="Genomic_DNA"/>
</dbReference>
<dbReference type="CDD" id="cd20071">
    <property type="entry name" value="SET_SMYD"/>
    <property type="match status" value="1"/>
</dbReference>
<dbReference type="GeneID" id="70127869"/>
<evidence type="ECO:0000313" key="2">
    <source>
        <dbReference type="EMBL" id="KAH6638513.1"/>
    </source>
</evidence>
<evidence type="ECO:0000259" key="1">
    <source>
        <dbReference type="PROSITE" id="PS50280"/>
    </source>
</evidence>
<organism evidence="2 3">
    <name type="scientific">Truncatella angustata</name>
    <dbReference type="NCBI Taxonomy" id="152316"/>
    <lineage>
        <taxon>Eukaryota</taxon>
        <taxon>Fungi</taxon>
        <taxon>Dikarya</taxon>
        <taxon>Ascomycota</taxon>
        <taxon>Pezizomycotina</taxon>
        <taxon>Sordariomycetes</taxon>
        <taxon>Xylariomycetidae</taxon>
        <taxon>Amphisphaeriales</taxon>
        <taxon>Sporocadaceae</taxon>
        <taxon>Truncatella</taxon>
    </lineage>
</organism>
<comment type="caution">
    <text evidence="2">The sequence shown here is derived from an EMBL/GenBank/DDBJ whole genome shotgun (WGS) entry which is preliminary data.</text>
</comment>
<evidence type="ECO:0000313" key="3">
    <source>
        <dbReference type="Proteomes" id="UP000758603"/>
    </source>
</evidence>
<proteinExistence type="predicted"/>
<dbReference type="Proteomes" id="UP000758603">
    <property type="component" value="Unassembled WGS sequence"/>
</dbReference>